<feature type="transmembrane region" description="Helical" evidence="9">
    <location>
        <begin position="88"/>
        <end position="110"/>
    </location>
</feature>
<dbReference type="PROSITE" id="PS50928">
    <property type="entry name" value="ABC_TM1"/>
    <property type="match status" value="1"/>
</dbReference>
<keyword evidence="7 9" id="KW-1133">Transmembrane helix</keyword>
<keyword evidence="5 9" id="KW-0812">Transmembrane</keyword>
<sequence>MDFLSNYDLLGAFWTTVQLTFWSAIGALVWGIVLAGMRVSPVWLMRAFATAYVNIVRNTPLTLIVVASSLGLYQALGVSLTTDKTTAALAITNFRLAVLAFVLYTGTFVAEAVRSGINTVPVGQAEAARALGLGFFQTLTLIVLPQALRSVVAPLASVLIALTKNTTVASAIGVAEAAVLMKTMLENEGQAGTLVFAVFAIGFVILTLPVGLLLGWLSKKVAVKR</sequence>
<dbReference type="Proteomes" id="UP000256269">
    <property type="component" value="Unassembled WGS sequence"/>
</dbReference>
<dbReference type="InterPro" id="IPR035906">
    <property type="entry name" value="MetI-like_sf"/>
</dbReference>
<evidence type="ECO:0000256" key="3">
    <source>
        <dbReference type="ARBA" id="ARBA00022448"/>
    </source>
</evidence>
<keyword evidence="3 9" id="KW-0813">Transport</keyword>
<evidence type="ECO:0000313" key="12">
    <source>
        <dbReference type="Proteomes" id="UP000256269"/>
    </source>
</evidence>
<evidence type="ECO:0000256" key="9">
    <source>
        <dbReference type="RuleBase" id="RU363032"/>
    </source>
</evidence>
<feature type="transmembrane region" description="Helical" evidence="9">
    <location>
        <begin position="12"/>
        <end position="34"/>
    </location>
</feature>
<dbReference type="SUPFAM" id="SSF161098">
    <property type="entry name" value="MetI-like"/>
    <property type="match status" value="1"/>
</dbReference>
<evidence type="ECO:0000256" key="2">
    <source>
        <dbReference type="ARBA" id="ARBA00010072"/>
    </source>
</evidence>
<reference evidence="11 12" key="1">
    <citation type="submission" date="2018-08" db="EMBL/GenBank/DDBJ databases">
        <title>Genomic Encyclopedia of Archaeal and Bacterial Type Strains, Phase II (KMG-II): from individual species to whole genera.</title>
        <authorList>
            <person name="Goeker M."/>
        </authorList>
    </citation>
    <scope>NUCLEOTIDE SEQUENCE [LARGE SCALE GENOMIC DNA]</scope>
    <source>
        <strain evidence="11 12">DSM 45791</strain>
    </source>
</reference>
<dbReference type="NCBIfam" id="TIGR01726">
    <property type="entry name" value="HEQRo_perm_3TM"/>
    <property type="match status" value="1"/>
</dbReference>
<gene>
    <name evidence="11" type="ORF">BCF44_103180</name>
</gene>
<dbReference type="RefSeq" id="WP_116173782.1">
    <property type="nucleotide sequence ID" value="NZ_CP144375.1"/>
</dbReference>
<comment type="caution">
    <text evidence="11">The sequence shown here is derived from an EMBL/GenBank/DDBJ whole genome shotgun (WGS) entry which is preliminary data.</text>
</comment>
<keyword evidence="6" id="KW-0029">Amino-acid transport</keyword>
<dbReference type="PANTHER" id="PTHR30614:SF37">
    <property type="entry name" value="AMINO-ACID ABC TRANSPORTER PERMEASE PROTEIN YHDX-RELATED"/>
    <property type="match status" value="1"/>
</dbReference>
<dbReference type="PANTHER" id="PTHR30614">
    <property type="entry name" value="MEMBRANE COMPONENT OF AMINO ACID ABC TRANSPORTER"/>
    <property type="match status" value="1"/>
</dbReference>
<dbReference type="OrthoDB" id="3181282at2"/>
<evidence type="ECO:0000256" key="5">
    <source>
        <dbReference type="ARBA" id="ARBA00022692"/>
    </source>
</evidence>
<dbReference type="EMBL" id="QUNO01000003">
    <property type="protein sequence ID" value="REH51731.1"/>
    <property type="molecule type" value="Genomic_DNA"/>
</dbReference>
<keyword evidence="8 9" id="KW-0472">Membrane</keyword>
<feature type="transmembrane region" description="Helical" evidence="9">
    <location>
        <begin position="194"/>
        <end position="217"/>
    </location>
</feature>
<keyword evidence="12" id="KW-1185">Reference proteome</keyword>
<keyword evidence="4" id="KW-1003">Cell membrane</keyword>
<dbReference type="AlphaFoldDB" id="A0A3E0HZC5"/>
<evidence type="ECO:0000313" key="11">
    <source>
        <dbReference type="EMBL" id="REH51731.1"/>
    </source>
</evidence>
<dbReference type="CDD" id="cd06261">
    <property type="entry name" value="TM_PBP2"/>
    <property type="match status" value="1"/>
</dbReference>
<dbReference type="InterPro" id="IPR000515">
    <property type="entry name" value="MetI-like"/>
</dbReference>
<dbReference type="InterPro" id="IPR010065">
    <property type="entry name" value="AA_ABC_transptr_permease_3TM"/>
</dbReference>
<feature type="domain" description="ABC transmembrane type-1" evidence="10">
    <location>
        <begin position="13"/>
        <end position="214"/>
    </location>
</feature>
<accession>A0A3E0HZC5</accession>
<protein>
    <submittedName>
        <fullName evidence="11">Glutamate transport system permease protein</fullName>
    </submittedName>
</protein>
<dbReference type="Gene3D" id="1.10.3720.10">
    <property type="entry name" value="MetI-like"/>
    <property type="match status" value="1"/>
</dbReference>
<evidence type="ECO:0000256" key="6">
    <source>
        <dbReference type="ARBA" id="ARBA00022970"/>
    </source>
</evidence>
<proteinExistence type="inferred from homology"/>
<evidence type="ECO:0000259" key="10">
    <source>
        <dbReference type="PROSITE" id="PS50928"/>
    </source>
</evidence>
<dbReference type="GO" id="GO:0022857">
    <property type="term" value="F:transmembrane transporter activity"/>
    <property type="evidence" value="ECO:0007669"/>
    <property type="project" value="InterPro"/>
</dbReference>
<dbReference type="GO" id="GO:0006865">
    <property type="term" value="P:amino acid transport"/>
    <property type="evidence" value="ECO:0007669"/>
    <property type="project" value="UniProtKB-KW"/>
</dbReference>
<evidence type="ECO:0000256" key="7">
    <source>
        <dbReference type="ARBA" id="ARBA00022989"/>
    </source>
</evidence>
<organism evidence="11 12">
    <name type="scientific">Kutzneria buriramensis</name>
    <dbReference type="NCBI Taxonomy" id="1045776"/>
    <lineage>
        <taxon>Bacteria</taxon>
        <taxon>Bacillati</taxon>
        <taxon>Actinomycetota</taxon>
        <taxon>Actinomycetes</taxon>
        <taxon>Pseudonocardiales</taxon>
        <taxon>Pseudonocardiaceae</taxon>
        <taxon>Kutzneria</taxon>
    </lineage>
</organism>
<comment type="similarity">
    <text evidence="2">Belongs to the binding-protein-dependent transport system permease family. HisMQ subfamily.</text>
</comment>
<feature type="transmembrane region" description="Helical" evidence="9">
    <location>
        <begin position="55"/>
        <end position="76"/>
    </location>
</feature>
<comment type="subcellular location">
    <subcellularLocation>
        <location evidence="1 9">Cell membrane</location>
        <topology evidence="1 9">Multi-pass membrane protein</topology>
    </subcellularLocation>
</comment>
<name>A0A3E0HZC5_9PSEU</name>
<evidence type="ECO:0000256" key="8">
    <source>
        <dbReference type="ARBA" id="ARBA00023136"/>
    </source>
</evidence>
<dbReference type="Pfam" id="PF00528">
    <property type="entry name" value="BPD_transp_1"/>
    <property type="match status" value="1"/>
</dbReference>
<evidence type="ECO:0000256" key="4">
    <source>
        <dbReference type="ARBA" id="ARBA00022475"/>
    </source>
</evidence>
<dbReference type="GO" id="GO:0043190">
    <property type="term" value="C:ATP-binding cassette (ABC) transporter complex"/>
    <property type="evidence" value="ECO:0007669"/>
    <property type="project" value="InterPro"/>
</dbReference>
<dbReference type="InterPro" id="IPR043429">
    <property type="entry name" value="ArtM/GltK/GlnP/TcyL/YhdX-like"/>
</dbReference>
<evidence type="ECO:0000256" key="1">
    <source>
        <dbReference type="ARBA" id="ARBA00004651"/>
    </source>
</evidence>